<sequence length="131" mass="14796">MSSSLLKNHLKSFLREAVTDAEDYHSCHGFGIAEQLALAESSKIHPSLPIRDSGLRFRVIDRYRWPPANIQFLSKNPRRKQGFDKTFIQVFQDCVLNKFEQANHLIEGHSSSPQGSCTTSVLRGTPKLLSL</sequence>
<dbReference type="EMBL" id="AVOT02019701">
    <property type="protein sequence ID" value="MBW0507424.1"/>
    <property type="molecule type" value="Genomic_DNA"/>
</dbReference>
<dbReference type="AlphaFoldDB" id="A0A9Q3DQ91"/>
<proteinExistence type="predicted"/>
<comment type="caution">
    <text evidence="1">The sequence shown here is derived from an EMBL/GenBank/DDBJ whole genome shotgun (WGS) entry which is preliminary data.</text>
</comment>
<keyword evidence="2" id="KW-1185">Reference proteome</keyword>
<protein>
    <submittedName>
        <fullName evidence="1">Uncharacterized protein</fullName>
    </submittedName>
</protein>
<name>A0A9Q3DQ91_9BASI</name>
<dbReference type="Proteomes" id="UP000765509">
    <property type="component" value="Unassembled WGS sequence"/>
</dbReference>
<gene>
    <name evidence="1" type="ORF">O181_047139</name>
</gene>
<evidence type="ECO:0000313" key="2">
    <source>
        <dbReference type="Proteomes" id="UP000765509"/>
    </source>
</evidence>
<evidence type="ECO:0000313" key="1">
    <source>
        <dbReference type="EMBL" id="MBW0507424.1"/>
    </source>
</evidence>
<organism evidence="1 2">
    <name type="scientific">Austropuccinia psidii MF-1</name>
    <dbReference type="NCBI Taxonomy" id="1389203"/>
    <lineage>
        <taxon>Eukaryota</taxon>
        <taxon>Fungi</taxon>
        <taxon>Dikarya</taxon>
        <taxon>Basidiomycota</taxon>
        <taxon>Pucciniomycotina</taxon>
        <taxon>Pucciniomycetes</taxon>
        <taxon>Pucciniales</taxon>
        <taxon>Sphaerophragmiaceae</taxon>
        <taxon>Austropuccinia</taxon>
    </lineage>
</organism>
<reference evidence="1" key="1">
    <citation type="submission" date="2021-03" db="EMBL/GenBank/DDBJ databases">
        <title>Draft genome sequence of rust myrtle Austropuccinia psidii MF-1, a brazilian biotype.</title>
        <authorList>
            <person name="Quecine M.C."/>
            <person name="Pachon D.M.R."/>
            <person name="Bonatelli M.L."/>
            <person name="Correr F.H."/>
            <person name="Franceschini L.M."/>
            <person name="Leite T.F."/>
            <person name="Margarido G.R.A."/>
            <person name="Almeida C.A."/>
            <person name="Ferrarezi J.A."/>
            <person name="Labate C.A."/>
        </authorList>
    </citation>
    <scope>NUCLEOTIDE SEQUENCE</scope>
    <source>
        <strain evidence="1">MF-1</strain>
    </source>
</reference>
<accession>A0A9Q3DQ91</accession>